<protein>
    <submittedName>
        <fullName evidence="4">Heat shock protein 60, putative</fullName>
    </submittedName>
</protein>
<dbReference type="PANTHER" id="PTHR45633">
    <property type="entry name" value="60 KDA HEAT SHOCK PROTEIN, MITOCHONDRIAL"/>
    <property type="match status" value="1"/>
</dbReference>
<dbReference type="AlphaFoldDB" id="Q4N3C1"/>
<dbReference type="InterPro" id="IPR001844">
    <property type="entry name" value="Cpn60/GroEL"/>
</dbReference>
<dbReference type="InterPro" id="IPR027409">
    <property type="entry name" value="GroEL-like_apical_dom_sf"/>
</dbReference>
<keyword evidence="4" id="KW-0346">Stress response</keyword>
<dbReference type="FunFam" id="3.50.7.10:FF:000001">
    <property type="entry name" value="60 kDa chaperonin"/>
    <property type="match status" value="1"/>
</dbReference>
<dbReference type="GeneID" id="3501160"/>
<dbReference type="NCBIfam" id="NF009489">
    <property type="entry name" value="PRK12851.1"/>
    <property type="match status" value="1"/>
</dbReference>
<sequence length="570" mass="61513">MILSTLRCKNFIKSTSSSLNLAQFSKNQRRFVSKELRHGTECRQGLLAGCNQLVDAVSVTLGPKGRNVIISSSFGPPKITKDGVTVAKSVELPDKLANMGAQLIKQVSSNTNDKAGDGTTTAAVLARAIFKRGCKLVDSGLNPMDLLRGINVAIEKVTGFLDGLKREVTTDEDIMNVATISANGDKVVGKLITDAMNKVGKDGTITVVEGKTLSHELEVVEGIKWDKGYISPHFVTNVKDMKVEFDRPYVLLCNEKVSNIKTILPILEHVLQQQAPLLIVSEDVDGDALAMLIVNKLRLGIKVCAVKAPGFGEHRKSTLLDIAEMTGATALGDDNNYVSSEEDFVSYLGRAKSATVTKDHTIIVEGMGDKERIEQRCEGIRSLISTTDSEYEKDKLKERLARLTGGVAIIKVGGASEVEVNEVKDRVEDALCATKAAVEGGIVPGGGTALFYATKVLDELKTENYDQKMGVDIIRQSIQEPLKQIASNAGFEGSVIADTLLKNNDHSHGFNAQTGQFCNMFTEGILDPTKVVKTALTDAASVASLMTTSEVAIFDSKQEKPEETPSSPMY</sequence>
<dbReference type="PRINTS" id="PR00298">
    <property type="entry name" value="CHAPERONIN60"/>
</dbReference>
<dbReference type="SUPFAM" id="SSF54849">
    <property type="entry name" value="GroEL-intermediate domain like"/>
    <property type="match status" value="1"/>
</dbReference>
<dbReference type="eggNOG" id="KOG0356">
    <property type="taxonomic scope" value="Eukaryota"/>
</dbReference>
<dbReference type="SUPFAM" id="SSF52029">
    <property type="entry name" value="GroEL apical domain-like"/>
    <property type="match status" value="1"/>
</dbReference>
<dbReference type="InParanoid" id="Q4N3C1"/>
<organism evidence="4 5">
    <name type="scientific">Theileria parva</name>
    <name type="common">East coast fever infection agent</name>
    <dbReference type="NCBI Taxonomy" id="5875"/>
    <lineage>
        <taxon>Eukaryota</taxon>
        <taxon>Sar</taxon>
        <taxon>Alveolata</taxon>
        <taxon>Apicomplexa</taxon>
        <taxon>Aconoidasida</taxon>
        <taxon>Piroplasmida</taxon>
        <taxon>Theileriidae</taxon>
        <taxon>Theileria</taxon>
    </lineage>
</organism>
<dbReference type="NCBIfam" id="NF000592">
    <property type="entry name" value="PRK00013.1"/>
    <property type="match status" value="1"/>
</dbReference>
<dbReference type="Gene3D" id="1.10.560.10">
    <property type="entry name" value="GroEL-like equatorial domain"/>
    <property type="match status" value="1"/>
</dbReference>
<evidence type="ECO:0000256" key="1">
    <source>
        <dbReference type="ARBA" id="ARBA00006607"/>
    </source>
</evidence>
<dbReference type="FunCoup" id="Q4N3C1">
    <property type="interactions" value="246"/>
</dbReference>
<dbReference type="Pfam" id="PF00118">
    <property type="entry name" value="Cpn60_TCP1"/>
    <property type="match status" value="1"/>
</dbReference>
<evidence type="ECO:0000313" key="5">
    <source>
        <dbReference type="Proteomes" id="UP000001949"/>
    </source>
</evidence>
<dbReference type="NCBIfam" id="NF009487">
    <property type="entry name" value="PRK12849.1"/>
    <property type="match status" value="1"/>
</dbReference>
<dbReference type="NCBIfam" id="TIGR02348">
    <property type="entry name" value="GroEL"/>
    <property type="match status" value="1"/>
</dbReference>
<dbReference type="Gene3D" id="3.50.7.10">
    <property type="entry name" value="GroEL"/>
    <property type="match status" value="1"/>
</dbReference>
<dbReference type="InterPro" id="IPR027413">
    <property type="entry name" value="GROEL-like_equatorial_sf"/>
</dbReference>
<gene>
    <name evidence="4" type="ordered locus">TP04_0066</name>
</gene>
<dbReference type="GO" id="GO:0005524">
    <property type="term" value="F:ATP binding"/>
    <property type="evidence" value="ECO:0007669"/>
    <property type="project" value="InterPro"/>
</dbReference>
<keyword evidence="2" id="KW-0143">Chaperone</keyword>
<dbReference type="InterPro" id="IPR002423">
    <property type="entry name" value="Cpn60/GroEL/TCP-1"/>
</dbReference>
<evidence type="ECO:0000256" key="2">
    <source>
        <dbReference type="ARBA" id="ARBA00023186"/>
    </source>
</evidence>
<evidence type="ECO:0000313" key="4">
    <source>
        <dbReference type="EMBL" id="EAN31418.1"/>
    </source>
</evidence>
<dbReference type="NCBIfam" id="NF009488">
    <property type="entry name" value="PRK12850.1"/>
    <property type="match status" value="1"/>
</dbReference>
<reference evidence="4 5" key="1">
    <citation type="journal article" date="2005" name="Science">
        <title>Genome sequence of Theileria parva, a bovine pathogen that transforms lymphocytes.</title>
        <authorList>
            <person name="Gardner M.J."/>
            <person name="Bishop R."/>
            <person name="Shah T."/>
            <person name="de Villiers E.P."/>
            <person name="Carlton J.M."/>
            <person name="Hall N."/>
            <person name="Ren Q."/>
            <person name="Paulsen I.T."/>
            <person name="Pain A."/>
            <person name="Berriman M."/>
            <person name="Wilson R.J.M."/>
            <person name="Sato S."/>
            <person name="Ralph S.A."/>
            <person name="Mann D.J."/>
            <person name="Xiong Z."/>
            <person name="Shallom S.J."/>
            <person name="Weidman J."/>
            <person name="Jiang L."/>
            <person name="Lynn J."/>
            <person name="Weaver B."/>
            <person name="Shoaibi A."/>
            <person name="Domingo A.R."/>
            <person name="Wasawo D."/>
            <person name="Crabtree J."/>
            <person name="Wortman J.R."/>
            <person name="Haas B."/>
            <person name="Angiuoli S.V."/>
            <person name="Creasy T.H."/>
            <person name="Lu C."/>
            <person name="Suh B."/>
            <person name="Silva J.C."/>
            <person name="Utterback T.R."/>
            <person name="Feldblyum T.V."/>
            <person name="Pertea M."/>
            <person name="Allen J."/>
            <person name="Nierman W.C."/>
            <person name="Taracha E.L.N."/>
            <person name="Salzberg S.L."/>
            <person name="White O.R."/>
            <person name="Fitzhugh H.A."/>
            <person name="Morzaria S."/>
            <person name="Venter J.C."/>
            <person name="Fraser C.M."/>
            <person name="Nene V."/>
        </authorList>
    </citation>
    <scope>NUCLEOTIDE SEQUENCE [LARGE SCALE GENOMIC DNA]</scope>
    <source>
        <strain evidence="4 5">Muguga</strain>
    </source>
</reference>
<dbReference type="GO" id="GO:0042026">
    <property type="term" value="P:protein refolding"/>
    <property type="evidence" value="ECO:0007669"/>
    <property type="project" value="InterPro"/>
</dbReference>
<dbReference type="VEuPathDB" id="PiroplasmaDB:TpMuguga_04g00066"/>
<dbReference type="InterPro" id="IPR027410">
    <property type="entry name" value="TCP-1-like_intermed_sf"/>
</dbReference>
<dbReference type="KEGG" id="tpv:TP04_0066"/>
<comment type="similarity">
    <text evidence="1 3">Belongs to the chaperonin (HSP60) family.</text>
</comment>
<proteinExistence type="inferred from homology"/>
<dbReference type="SUPFAM" id="SSF48592">
    <property type="entry name" value="GroEL equatorial domain-like"/>
    <property type="match status" value="1"/>
</dbReference>
<dbReference type="Proteomes" id="UP000001949">
    <property type="component" value="Unassembled WGS sequence"/>
</dbReference>
<name>Q4N3C1_THEPA</name>
<dbReference type="CDD" id="cd03344">
    <property type="entry name" value="GroEL"/>
    <property type="match status" value="1"/>
</dbReference>
<evidence type="ECO:0000256" key="3">
    <source>
        <dbReference type="RuleBase" id="RU000418"/>
    </source>
</evidence>
<dbReference type="EMBL" id="AAGK01000004">
    <property type="protein sequence ID" value="EAN31418.1"/>
    <property type="molecule type" value="Genomic_DNA"/>
</dbReference>
<dbReference type="STRING" id="5875.Q4N3C1"/>
<keyword evidence="5" id="KW-1185">Reference proteome</keyword>
<comment type="caution">
    <text evidence="4">The sequence shown here is derived from an EMBL/GenBank/DDBJ whole genome shotgun (WGS) entry which is preliminary data.</text>
</comment>
<dbReference type="GO" id="GO:0140662">
    <property type="term" value="F:ATP-dependent protein folding chaperone"/>
    <property type="evidence" value="ECO:0007669"/>
    <property type="project" value="InterPro"/>
</dbReference>
<dbReference type="OMA" id="TDTDKME"/>
<dbReference type="Gene3D" id="3.30.260.10">
    <property type="entry name" value="TCP-1-like chaperonin intermediate domain"/>
    <property type="match status" value="1"/>
</dbReference>
<accession>Q4N3C1</accession>